<evidence type="ECO:0000259" key="14">
    <source>
        <dbReference type="PROSITE" id="PS50059"/>
    </source>
</evidence>
<comment type="subcellular location">
    <subcellularLocation>
        <location evidence="11">Cytoplasm</location>
    </subcellularLocation>
    <text evidence="11">About half TF is bound to the ribosome near the polypeptide exit tunnel while the other half is free in the cytoplasm.</text>
</comment>
<evidence type="ECO:0000256" key="2">
    <source>
        <dbReference type="ARBA" id="ARBA00005464"/>
    </source>
</evidence>
<evidence type="ECO:0000256" key="7">
    <source>
        <dbReference type="ARBA" id="ARBA00023186"/>
    </source>
</evidence>
<evidence type="ECO:0000256" key="11">
    <source>
        <dbReference type="HAMAP-Rule" id="MF_00303"/>
    </source>
</evidence>
<dbReference type="InterPro" id="IPR037041">
    <property type="entry name" value="Trigger_fac_C_sf"/>
</dbReference>
<dbReference type="InterPro" id="IPR008881">
    <property type="entry name" value="Trigger_fac_ribosome-bd_bac"/>
</dbReference>
<comment type="catalytic activity">
    <reaction evidence="1 11 12">
        <text>[protein]-peptidylproline (omega=180) = [protein]-peptidylproline (omega=0)</text>
        <dbReference type="Rhea" id="RHEA:16237"/>
        <dbReference type="Rhea" id="RHEA-COMP:10747"/>
        <dbReference type="Rhea" id="RHEA-COMP:10748"/>
        <dbReference type="ChEBI" id="CHEBI:83833"/>
        <dbReference type="ChEBI" id="CHEBI:83834"/>
        <dbReference type="EC" id="5.2.1.8"/>
    </reaction>
</comment>
<dbReference type="Pfam" id="PF00254">
    <property type="entry name" value="FKBP_C"/>
    <property type="match status" value="1"/>
</dbReference>
<dbReference type="Gene3D" id="3.10.50.40">
    <property type="match status" value="1"/>
</dbReference>
<keyword evidence="11" id="KW-0963">Cytoplasm</keyword>
<dbReference type="Pfam" id="PF05697">
    <property type="entry name" value="Trigger_N"/>
    <property type="match status" value="1"/>
</dbReference>
<organism evidence="15 16">
    <name type="scientific">Oceanivirga miroungae</name>
    <dbReference type="NCBI Taxonomy" id="1130046"/>
    <lineage>
        <taxon>Bacteria</taxon>
        <taxon>Fusobacteriati</taxon>
        <taxon>Fusobacteriota</taxon>
        <taxon>Fusobacteriia</taxon>
        <taxon>Fusobacteriales</taxon>
        <taxon>Leptotrichiaceae</taxon>
        <taxon>Oceanivirga</taxon>
    </lineage>
</organism>
<comment type="similarity">
    <text evidence="2 11 13">Belongs to the FKBP-type PPIase family. Tig subfamily.</text>
</comment>
<evidence type="ECO:0000256" key="13">
    <source>
        <dbReference type="RuleBase" id="RU003914"/>
    </source>
</evidence>
<dbReference type="NCBIfam" id="TIGR00115">
    <property type="entry name" value="tig"/>
    <property type="match status" value="1"/>
</dbReference>
<dbReference type="AlphaFoldDB" id="A0A6I8MDZ1"/>
<keyword evidence="7 11" id="KW-0143">Chaperone</keyword>
<dbReference type="GO" id="GO:0003755">
    <property type="term" value="F:peptidyl-prolyl cis-trans isomerase activity"/>
    <property type="evidence" value="ECO:0007669"/>
    <property type="project" value="UniProtKB-UniRule"/>
</dbReference>
<keyword evidence="8 11" id="KW-0413">Isomerase</keyword>
<comment type="function">
    <text evidence="11">Involved in protein export. Acts as a chaperone by maintaining the newly synthesized protein in an open conformation. Functions as a peptidyl-prolyl cis-trans isomerase.</text>
</comment>
<dbReference type="PIRSF" id="PIRSF003095">
    <property type="entry name" value="Trigger_factor"/>
    <property type="match status" value="1"/>
</dbReference>
<evidence type="ECO:0000256" key="5">
    <source>
        <dbReference type="ARBA" id="ARBA00022618"/>
    </source>
</evidence>
<dbReference type="SUPFAM" id="SSF102735">
    <property type="entry name" value="Trigger factor ribosome-binding domain"/>
    <property type="match status" value="1"/>
</dbReference>
<dbReference type="SUPFAM" id="SSF109998">
    <property type="entry name" value="Triger factor/SurA peptide-binding domain-like"/>
    <property type="match status" value="1"/>
</dbReference>
<evidence type="ECO:0000256" key="10">
    <source>
        <dbReference type="ARBA" id="ARBA00029986"/>
    </source>
</evidence>
<name>A0A6I8MDZ1_9FUSO</name>
<dbReference type="SUPFAM" id="SSF54534">
    <property type="entry name" value="FKBP-like"/>
    <property type="match status" value="1"/>
</dbReference>
<evidence type="ECO:0000256" key="4">
    <source>
        <dbReference type="ARBA" id="ARBA00016902"/>
    </source>
</evidence>
<keyword evidence="16" id="KW-1185">Reference proteome</keyword>
<dbReference type="RefSeq" id="WP_156683319.1">
    <property type="nucleotide sequence ID" value="NZ_CABWIB010000001.1"/>
</dbReference>
<comment type="domain">
    <text evidence="11">Consists of 3 domains; the N-terminus binds the ribosome, the middle domain has PPIase activity, while the C-terminus has intrinsic chaperone activity on its own.</text>
</comment>
<dbReference type="GO" id="GO:0005737">
    <property type="term" value="C:cytoplasm"/>
    <property type="evidence" value="ECO:0007669"/>
    <property type="project" value="UniProtKB-SubCell"/>
</dbReference>
<accession>A0A6I8MDZ1</accession>
<dbReference type="Proteomes" id="UP000419017">
    <property type="component" value="Unassembled WGS sequence"/>
</dbReference>
<keyword evidence="5 11" id="KW-0132">Cell division</keyword>
<protein>
    <recommendedName>
        <fullName evidence="4 11">Trigger factor</fullName>
        <shortName evidence="11">TF</shortName>
        <ecNumber evidence="3 11">5.2.1.8</ecNumber>
    </recommendedName>
    <alternativeName>
        <fullName evidence="10 11">PPIase</fullName>
    </alternativeName>
</protein>
<dbReference type="EMBL" id="CABWIB010000001">
    <property type="protein sequence ID" value="VWL85311.1"/>
    <property type="molecule type" value="Genomic_DNA"/>
</dbReference>
<evidence type="ECO:0000256" key="3">
    <source>
        <dbReference type="ARBA" id="ARBA00013194"/>
    </source>
</evidence>
<dbReference type="InterPro" id="IPR036611">
    <property type="entry name" value="Trigger_fac_ribosome-bd_sf"/>
</dbReference>
<dbReference type="Pfam" id="PF05698">
    <property type="entry name" value="Trigger_C"/>
    <property type="match status" value="1"/>
</dbReference>
<dbReference type="FunFam" id="3.10.50.40:FF:000001">
    <property type="entry name" value="Trigger factor"/>
    <property type="match status" value="1"/>
</dbReference>
<dbReference type="EC" id="5.2.1.8" evidence="3 11"/>
<dbReference type="InterPro" id="IPR001179">
    <property type="entry name" value="PPIase_FKBP_dom"/>
</dbReference>
<keyword evidence="6 11" id="KW-0697">Rotamase</keyword>
<dbReference type="GO" id="GO:0051301">
    <property type="term" value="P:cell division"/>
    <property type="evidence" value="ECO:0007669"/>
    <property type="project" value="UniProtKB-KW"/>
</dbReference>
<evidence type="ECO:0000256" key="6">
    <source>
        <dbReference type="ARBA" id="ARBA00023110"/>
    </source>
</evidence>
<evidence type="ECO:0000313" key="16">
    <source>
        <dbReference type="Proteomes" id="UP000419017"/>
    </source>
</evidence>
<dbReference type="InterPro" id="IPR046357">
    <property type="entry name" value="PPIase_dom_sf"/>
</dbReference>
<evidence type="ECO:0000256" key="9">
    <source>
        <dbReference type="ARBA" id="ARBA00023306"/>
    </source>
</evidence>
<reference evidence="15 16" key="1">
    <citation type="submission" date="2019-10" db="EMBL/GenBank/DDBJ databases">
        <authorList>
            <person name="Blom J."/>
        </authorList>
    </citation>
    <scope>NUCLEOTIDE SEQUENCE [LARGE SCALE GENOMIC DNA]</scope>
    <source>
        <strain evidence="15 16">ES3154-GLU</strain>
    </source>
</reference>
<evidence type="ECO:0000256" key="8">
    <source>
        <dbReference type="ARBA" id="ARBA00023235"/>
    </source>
</evidence>
<gene>
    <name evidence="11" type="primary">tig</name>
    <name evidence="15" type="ORF">OMES3154_00595</name>
</gene>
<dbReference type="InterPro" id="IPR008880">
    <property type="entry name" value="Trigger_fac_C"/>
</dbReference>
<proteinExistence type="inferred from homology"/>
<feature type="domain" description="PPIase FKBP-type" evidence="14">
    <location>
        <begin position="160"/>
        <end position="240"/>
    </location>
</feature>
<evidence type="ECO:0000256" key="1">
    <source>
        <dbReference type="ARBA" id="ARBA00000971"/>
    </source>
</evidence>
<keyword evidence="9 11" id="KW-0131">Cell cycle</keyword>
<dbReference type="Gene3D" id="1.10.3120.10">
    <property type="entry name" value="Trigger factor, C-terminal domain"/>
    <property type="match status" value="1"/>
</dbReference>
<dbReference type="Gene3D" id="3.30.70.1050">
    <property type="entry name" value="Trigger factor ribosome-binding domain"/>
    <property type="match status" value="1"/>
</dbReference>
<dbReference type="GO" id="GO:0006457">
    <property type="term" value="P:protein folding"/>
    <property type="evidence" value="ECO:0007669"/>
    <property type="project" value="UniProtKB-UniRule"/>
</dbReference>
<dbReference type="InterPro" id="IPR027304">
    <property type="entry name" value="Trigger_fact/SurA_dom_sf"/>
</dbReference>
<dbReference type="InterPro" id="IPR005215">
    <property type="entry name" value="Trig_fac"/>
</dbReference>
<sequence>MYIIEKNNESVVKVAIKLDGEEFKKIRQEIMAKYKDAKIDGFRKGHVPMDIIEKEFAGNIRQDLYDTVVNKEFSKALVESNEEPISRLEVIEEKITKESLEVVLKFDAMPSFEMPEYKGLDVEFTKAEEVKDEDVNATLESIAKRSAEKVVSEKEVIENNDIANINFEGFVDGVAFEGGKAEGFDLLLGSHQFIDNFEDQIVGHKVGDEFEVNVTFPAEYHSENLKGKKAMFKVKLNSIKEEKVAEINDELAKKNGEESLEALKNSIKEGLQKEREERVSVENFQKVADKLVSMVEMTVPEKVKQEEADREVNEFKNQLAQYGQNFDEFIKRTGKTMEEFNADALERAEKTVKFRLIASRIIKEENLTVSNADIDASLSEMAGQYGMSLVQLKEELNKMNLLDQYSNDIANRLVTEKLRKVLLEK</sequence>
<dbReference type="HAMAP" id="MF_00303">
    <property type="entry name" value="Trigger_factor_Tig"/>
    <property type="match status" value="1"/>
</dbReference>
<dbReference type="PROSITE" id="PS50059">
    <property type="entry name" value="FKBP_PPIASE"/>
    <property type="match status" value="1"/>
</dbReference>
<dbReference type="GO" id="GO:0015031">
    <property type="term" value="P:protein transport"/>
    <property type="evidence" value="ECO:0007669"/>
    <property type="project" value="UniProtKB-UniRule"/>
</dbReference>
<evidence type="ECO:0000313" key="15">
    <source>
        <dbReference type="EMBL" id="VWL85311.1"/>
    </source>
</evidence>
<evidence type="ECO:0000256" key="12">
    <source>
        <dbReference type="PROSITE-ProRule" id="PRU00277"/>
    </source>
</evidence>